<reference evidence="3 4" key="1">
    <citation type="submission" date="2023-03" db="EMBL/GenBank/DDBJ databases">
        <title>Draft assemblies of triclosan tolerant bacteria isolated from returned activated sludge.</title>
        <authorList>
            <person name="Van Hamelsveld S."/>
        </authorList>
    </citation>
    <scope>NUCLEOTIDE SEQUENCE [LARGE SCALE GENOMIC DNA]</scope>
    <source>
        <strain evidence="3 4">GW210010_S58</strain>
    </source>
</reference>
<feature type="transmembrane region" description="Helical" evidence="2">
    <location>
        <begin position="308"/>
        <end position="325"/>
    </location>
</feature>
<feature type="coiled-coil region" evidence="1">
    <location>
        <begin position="145"/>
        <end position="235"/>
    </location>
</feature>
<evidence type="ECO:0000313" key="3">
    <source>
        <dbReference type="EMBL" id="MDF3837168.1"/>
    </source>
</evidence>
<accession>A0ABT6AX54</accession>
<dbReference type="RefSeq" id="WP_276267457.1">
    <property type="nucleotide sequence ID" value="NZ_JARJLM010000484.1"/>
</dbReference>
<proteinExistence type="predicted"/>
<organism evidence="3 4">
    <name type="scientific">Cupriavidus basilensis</name>
    <dbReference type="NCBI Taxonomy" id="68895"/>
    <lineage>
        <taxon>Bacteria</taxon>
        <taxon>Pseudomonadati</taxon>
        <taxon>Pseudomonadota</taxon>
        <taxon>Betaproteobacteria</taxon>
        <taxon>Burkholderiales</taxon>
        <taxon>Burkholderiaceae</taxon>
        <taxon>Cupriavidus</taxon>
    </lineage>
</organism>
<keyword evidence="2" id="KW-1133">Transmembrane helix</keyword>
<keyword evidence="2" id="KW-0812">Transmembrane</keyword>
<dbReference type="Proteomes" id="UP001216674">
    <property type="component" value="Unassembled WGS sequence"/>
</dbReference>
<protein>
    <recommendedName>
        <fullName evidence="5">Chromosome partition protein Smc</fullName>
    </recommendedName>
</protein>
<comment type="caution">
    <text evidence="3">The sequence shown here is derived from an EMBL/GenBank/DDBJ whole genome shotgun (WGS) entry which is preliminary data.</text>
</comment>
<feature type="transmembrane region" description="Helical" evidence="2">
    <location>
        <begin position="260"/>
        <end position="288"/>
    </location>
</feature>
<keyword evidence="2" id="KW-0472">Membrane</keyword>
<evidence type="ECO:0000256" key="2">
    <source>
        <dbReference type="SAM" id="Phobius"/>
    </source>
</evidence>
<evidence type="ECO:0000256" key="1">
    <source>
        <dbReference type="SAM" id="Coils"/>
    </source>
</evidence>
<evidence type="ECO:0000313" key="4">
    <source>
        <dbReference type="Proteomes" id="UP001216674"/>
    </source>
</evidence>
<dbReference type="Gene3D" id="3.40.50.300">
    <property type="entry name" value="P-loop containing nucleotide triphosphate hydrolases"/>
    <property type="match status" value="1"/>
</dbReference>
<name>A0ABT6AX54_9BURK</name>
<sequence length="419" mass="47336">MTQSPVLDRLIQDREIWDGFYDELPSEIPGSYGLPIPKESYPEWWDAIISGVALFEQNQLDPAIKSALSSEVYDGCNKIAAYMKEVAANGALWLQQNAHELHTAMWIIRRALFFIFTPRFNHGQIVDPQKISDLLNIPRELQKIHSEALSEIAKYEKLADESRKQIQEIKQELSRIEGYERTANTAQTNAKASAAAAQEEKNKAEQILQKLQDGMTQQQRLFAELKEQRDKIEGTLQGASKIALAKSFNTRKSTLQTTQIIWGVIFVLGIATLVLVSMSIWDGMIIAITKNPPHQGAAGNTLAFWLNISRYLVIMPIIWLTWFAARQYGHTLRLGEDYAFKEAAAHAFVGYRAEMGDDTEMIKLLREYAIKNFGANPMRVIKDDEPESPFNAVLSQAIDKISPDKLLDLLREALANGKK</sequence>
<keyword evidence="4" id="KW-1185">Reference proteome</keyword>
<evidence type="ECO:0008006" key="5">
    <source>
        <dbReference type="Google" id="ProtNLM"/>
    </source>
</evidence>
<dbReference type="EMBL" id="JARJLM010000484">
    <property type="protein sequence ID" value="MDF3837168.1"/>
    <property type="molecule type" value="Genomic_DNA"/>
</dbReference>
<gene>
    <name evidence="3" type="ORF">P3W85_30055</name>
</gene>
<dbReference type="InterPro" id="IPR027417">
    <property type="entry name" value="P-loop_NTPase"/>
</dbReference>
<keyword evidence="1" id="KW-0175">Coiled coil</keyword>